<dbReference type="Gene3D" id="3.40.50.10420">
    <property type="entry name" value="NagB/RpiA/CoA transferase-like"/>
    <property type="match status" value="1"/>
</dbReference>
<reference evidence="6 7" key="1">
    <citation type="journal article" date="2006" name="PLoS Biol.">
        <title>Metabolic complementarity and genomics of the dual bacterial symbiosis of sharpshooters.</title>
        <authorList>
            <person name="Wu D."/>
            <person name="Daugherty S.C."/>
            <person name="Van Aken S.E."/>
            <person name="Pai G.H."/>
            <person name="Watkins K.L."/>
            <person name="Khouri H."/>
            <person name="Tallon L.J."/>
            <person name="Zaborsky J.M."/>
            <person name="Dunbar H.E."/>
            <person name="Tran P.L."/>
            <person name="Moran N.A."/>
            <person name="Eisen J.A."/>
        </authorList>
    </citation>
    <scope>NUCLEOTIDE SEQUENCE [LARGE SCALE GENOMIC DNA]</scope>
    <source>
        <strain evidence="6">Hc</strain>
    </source>
</reference>
<evidence type="ECO:0000256" key="3">
    <source>
        <dbReference type="ARBA" id="ARBA00022840"/>
    </source>
</evidence>
<dbReference type="NCBIfam" id="TIGR02727">
    <property type="entry name" value="MTHFS_bact"/>
    <property type="match status" value="1"/>
</dbReference>
<evidence type="ECO:0000256" key="1">
    <source>
        <dbReference type="ARBA" id="ARBA00010638"/>
    </source>
</evidence>
<dbReference type="GO" id="GO:0005524">
    <property type="term" value="F:ATP binding"/>
    <property type="evidence" value="ECO:0007669"/>
    <property type="project" value="UniProtKB-KW"/>
</dbReference>
<dbReference type="STRING" id="374463.BCI_0648"/>
<evidence type="ECO:0000256" key="4">
    <source>
        <dbReference type="PIRSR" id="PIRSR006806-1"/>
    </source>
</evidence>
<feature type="binding site" evidence="4">
    <location>
        <begin position="138"/>
        <end position="146"/>
    </location>
    <ligand>
        <name>ATP</name>
        <dbReference type="ChEBI" id="CHEBI:30616"/>
    </ligand>
</feature>
<dbReference type="GO" id="GO:0046872">
    <property type="term" value="F:metal ion binding"/>
    <property type="evidence" value="ECO:0007669"/>
    <property type="project" value="UniProtKB-KW"/>
</dbReference>
<sequence length="202" mass="23913">MDKYLKRQSIRDNVRMQRRMLTKKQQYQYAKMLALRALKDKRIQRANKLAIFLSFDNEINTNLLINMLWKETKIVYLPVLHPFAPGHLLFMQYNPNTPLVINRLNIYEPQLDVTTLLLLNQLDICFIPLVAFDNYGNRLGMGGGFYDRMLYSWYTGEFTFCPIGLAYDCQYQTEAIPTEKWDIPLPEVITPSCHWHWNIALK</sequence>
<dbReference type="GO" id="GO:0030272">
    <property type="term" value="F:5-formyltetrahydrofolate cyclo-ligase activity"/>
    <property type="evidence" value="ECO:0007669"/>
    <property type="project" value="UniProtKB-EC"/>
</dbReference>
<evidence type="ECO:0000256" key="5">
    <source>
        <dbReference type="RuleBase" id="RU361279"/>
    </source>
</evidence>
<name>Q1LSJ3_BAUCH</name>
<feature type="binding site" evidence="4">
    <location>
        <position position="58"/>
    </location>
    <ligand>
        <name>substrate</name>
    </ligand>
</feature>
<dbReference type="GO" id="GO:0035999">
    <property type="term" value="P:tetrahydrofolate interconversion"/>
    <property type="evidence" value="ECO:0007669"/>
    <property type="project" value="TreeGrafter"/>
</dbReference>
<gene>
    <name evidence="6" type="ordered locus">BCI_0648</name>
</gene>
<comment type="similarity">
    <text evidence="1 5">Belongs to the 5-formyltetrahydrofolate cyclo-ligase family.</text>
</comment>
<dbReference type="EC" id="6.3.3.2" evidence="5"/>
<dbReference type="AlphaFoldDB" id="Q1LSJ3"/>
<dbReference type="SUPFAM" id="SSF100950">
    <property type="entry name" value="NagB/RpiA/CoA transferase-like"/>
    <property type="match status" value="1"/>
</dbReference>
<dbReference type="Pfam" id="PF01812">
    <property type="entry name" value="5-FTHF_cyc-lig"/>
    <property type="match status" value="1"/>
</dbReference>
<evidence type="ECO:0000313" key="7">
    <source>
        <dbReference type="Proteomes" id="UP000002427"/>
    </source>
</evidence>
<organism evidence="6 7">
    <name type="scientific">Baumannia cicadellinicola subsp. Homalodisca coagulata</name>
    <dbReference type="NCBI Taxonomy" id="374463"/>
    <lineage>
        <taxon>Bacteria</taxon>
        <taxon>Pseudomonadati</taxon>
        <taxon>Pseudomonadota</taxon>
        <taxon>Gammaproteobacteria</taxon>
        <taxon>Candidatus Palibaumannia</taxon>
    </lineage>
</organism>
<proteinExistence type="inferred from homology"/>
<comment type="cofactor">
    <cofactor evidence="5">
        <name>Mg(2+)</name>
        <dbReference type="ChEBI" id="CHEBI:18420"/>
    </cofactor>
</comment>
<keyword evidence="6" id="KW-0436">Ligase</keyword>
<accession>Q1LSJ3</accession>
<dbReference type="OrthoDB" id="9801938at2"/>
<keyword evidence="2 4" id="KW-0547">Nucleotide-binding</keyword>
<keyword evidence="7" id="KW-1185">Reference proteome</keyword>
<feature type="binding site" evidence="4">
    <location>
        <begin position="7"/>
        <end position="11"/>
    </location>
    <ligand>
        <name>ATP</name>
        <dbReference type="ChEBI" id="CHEBI:30616"/>
    </ligand>
</feature>
<keyword evidence="5" id="KW-0460">Magnesium</keyword>
<dbReference type="PANTHER" id="PTHR23407">
    <property type="entry name" value="ATPASE INHIBITOR/5-FORMYLTETRAHYDROFOLATE CYCLO-LIGASE"/>
    <property type="match status" value="1"/>
</dbReference>
<dbReference type="InterPro" id="IPR002698">
    <property type="entry name" value="FTHF_cligase"/>
</dbReference>
<keyword evidence="5" id="KW-0479">Metal-binding</keyword>
<evidence type="ECO:0000256" key="2">
    <source>
        <dbReference type="ARBA" id="ARBA00022741"/>
    </source>
</evidence>
<evidence type="ECO:0000313" key="6">
    <source>
        <dbReference type="EMBL" id="ABF13837.1"/>
    </source>
</evidence>
<dbReference type="Proteomes" id="UP000002427">
    <property type="component" value="Chromosome"/>
</dbReference>
<dbReference type="InterPro" id="IPR037171">
    <property type="entry name" value="NagB/RpiA_transferase-like"/>
</dbReference>
<dbReference type="InterPro" id="IPR024185">
    <property type="entry name" value="FTHF_cligase-like_sf"/>
</dbReference>
<dbReference type="HOGENOM" id="CLU_066245_0_0_6"/>
<protein>
    <recommendedName>
        <fullName evidence="5">5-formyltetrahydrofolate cyclo-ligase</fullName>
        <ecNumber evidence="5">6.3.3.2</ecNumber>
    </recommendedName>
</protein>
<dbReference type="PIRSF" id="PIRSF006806">
    <property type="entry name" value="FTHF_cligase"/>
    <property type="match status" value="1"/>
</dbReference>
<keyword evidence="3 4" id="KW-0067">ATP-binding</keyword>
<dbReference type="EMBL" id="CP000238">
    <property type="protein sequence ID" value="ABF13837.1"/>
    <property type="molecule type" value="Genomic_DNA"/>
</dbReference>
<dbReference type="GO" id="GO:0009396">
    <property type="term" value="P:folic acid-containing compound biosynthetic process"/>
    <property type="evidence" value="ECO:0007669"/>
    <property type="project" value="TreeGrafter"/>
</dbReference>
<dbReference type="RefSeq" id="WP_011520804.1">
    <property type="nucleotide sequence ID" value="NC_007984.1"/>
</dbReference>
<dbReference type="KEGG" id="bci:BCI_0648"/>
<comment type="catalytic activity">
    <reaction evidence="5">
        <text>(6S)-5-formyl-5,6,7,8-tetrahydrofolate + ATP = (6R)-5,10-methenyltetrahydrofolate + ADP + phosphate</text>
        <dbReference type="Rhea" id="RHEA:10488"/>
        <dbReference type="ChEBI" id="CHEBI:30616"/>
        <dbReference type="ChEBI" id="CHEBI:43474"/>
        <dbReference type="ChEBI" id="CHEBI:57455"/>
        <dbReference type="ChEBI" id="CHEBI:57457"/>
        <dbReference type="ChEBI" id="CHEBI:456216"/>
        <dbReference type="EC" id="6.3.3.2"/>
    </reaction>
</comment>
<feature type="binding site" evidence="4">
    <location>
        <position position="53"/>
    </location>
    <ligand>
        <name>substrate</name>
    </ligand>
</feature>
<dbReference type="PANTHER" id="PTHR23407:SF1">
    <property type="entry name" value="5-FORMYLTETRAHYDROFOLATE CYCLO-LIGASE"/>
    <property type="match status" value="1"/>
</dbReference>